<keyword evidence="3" id="KW-0862">Zinc</keyword>
<feature type="domain" description="Zinc finger PHD-type" evidence="5">
    <location>
        <begin position="130"/>
        <end position="174"/>
    </location>
</feature>
<dbReference type="PROSITE" id="PS01359">
    <property type="entry name" value="ZF_PHD_1"/>
    <property type="match status" value="1"/>
</dbReference>
<dbReference type="InterPro" id="IPR001965">
    <property type="entry name" value="Znf_PHD"/>
</dbReference>
<dbReference type="PANTHER" id="PTHR47526">
    <property type="entry name" value="ATP-DEPENDENT DNA HELICASE"/>
    <property type="match status" value="1"/>
</dbReference>
<evidence type="ECO:0000259" key="5">
    <source>
        <dbReference type="SMART" id="SM00249"/>
    </source>
</evidence>
<dbReference type="EMBL" id="RCHS01001109">
    <property type="protein sequence ID" value="RMX55210.1"/>
    <property type="molecule type" value="Genomic_DNA"/>
</dbReference>
<dbReference type="SUPFAM" id="SSF57903">
    <property type="entry name" value="FYVE/PHD zinc finger"/>
    <property type="match status" value="2"/>
</dbReference>
<keyword evidence="1" id="KW-0479">Metal-binding</keyword>
<dbReference type="SMART" id="SM00249">
    <property type="entry name" value="PHD"/>
    <property type="match status" value="2"/>
</dbReference>
<evidence type="ECO:0000256" key="1">
    <source>
        <dbReference type="ARBA" id="ARBA00022723"/>
    </source>
</evidence>
<comment type="caution">
    <text evidence="6">The sequence shown here is derived from an EMBL/GenBank/DDBJ whole genome shotgun (WGS) entry which is preliminary data.</text>
</comment>
<dbReference type="Gene3D" id="3.30.40.10">
    <property type="entry name" value="Zinc/RING finger domain, C3HC4 (zinc finger)"/>
    <property type="match status" value="2"/>
</dbReference>
<reference evidence="6 7" key="1">
    <citation type="journal article" date="2018" name="Sci. Rep.">
        <title>Comparative analysis of the Pocillopora damicornis genome highlights role of immune system in coral evolution.</title>
        <authorList>
            <person name="Cunning R."/>
            <person name="Bay R.A."/>
            <person name="Gillette P."/>
            <person name="Baker A.C."/>
            <person name="Traylor-Knowles N."/>
        </authorList>
    </citation>
    <scope>NUCLEOTIDE SEQUENCE [LARGE SCALE GENOMIC DNA]</scope>
    <source>
        <strain evidence="6">RSMAS</strain>
        <tissue evidence="6">Whole animal</tissue>
    </source>
</reference>
<evidence type="ECO:0000256" key="3">
    <source>
        <dbReference type="ARBA" id="ARBA00022833"/>
    </source>
</evidence>
<evidence type="ECO:0000313" key="7">
    <source>
        <dbReference type="Proteomes" id="UP000275408"/>
    </source>
</evidence>
<dbReference type="InterPro" id="IPR019786">
    <property type="entry name" value="Zinc_finger_PHD-type_CS"/>
</dbReference>
<dbReference type="InterPro" id="IPR011011">
    <property type="entry name" value="Znf_FYVE_PHD"/>
</dbReference>
<feature type="compositionally biased region" description="Polar residues" evidence="4">
    <location>
        <begin position="304"/>
        <end position="315"/>
    </location>
</feature>
<evidence type="ECO:0000313" key="6">
    <source>
        <dbReference type="EMBL" id="RMX55210.1"/>
    </source>
</evidence>
<accession>A0A3M6UNK6</accession>
<dbReference type="Gene3D" id="1.20.120.20">
    <property type="entry name" value="Apolipoprotein"/>
    <property type="match status" value="1"/>
</dbReference>
<sequence>MDAMAIWSQGTSNCPSHIPSVNDHHAQAHTCKVTLTFVRNLEKTALEQQQAVIKCNSKPVVLSLVPPYSQSYMLPSRNISTVMDMFKKENLTLSYNELFKLICVLPEVLARWYTRRENVTVDGVSLTDATCYCRQETVEETVKCCNPNCPIKRFHLSCLGIDGIPKTWYCPNCRALPEFKRGSSKKQSAGIINEAMKMDLICTCKAVAEKKDKLDKCSNAHCTNGKFFHLSCLGRKRMPNNSKSWLCSVCFVTKSQEPMSDTPSKPTATKTTSSTNPTVTHTTTNTKPTATHTTTNTKPTVTHIPTNTKPTVTHITTNTKPTVTHITTNTKPTVTHITTNTKPTVTHITTNTKPTVTHITTNTKPTVTHITTNTKPTVTHITTNTKPTGAKPTVSSDTEGITIVKTVHKERAPRQKRIGNLKGIQGFQRPTFSPVRQFDIMTGPFIQIFNINNNHWICFSSIHSPPGYVDVYDSLSTPNLNPSQELVLFQYSFYFEYFSFWTNMRSGPEYEVATSTTRTMNRTSIPSLRLSRQTQQTSSPCFPDTMFDDKLYRFGKFASILASNRQTAGPKYQCLTTKPLKLLTAAGHL</sequence>
<name>A0A3M6UNK6_POCDA</name>
<dbReference type="Proteomes" id="UP000275408">
    <property type="component" value="Unassembled WGS sequence"/>
</dbReference>
<gene>
    <name evidence="6" type="ORF">pdam_00024580</name>
</gene>
<feature type="region of interest" description="Disordered" evidence="4">
    <location>
        <begin position="256"/>
        <end position="315"/>
    </location>
</feature>
<organism evidence="6 7">
    <name type="scientific">Pocillopora damicornis</name>
    <name type="common">Cauliflower coral</name>
    <name type="synonym">Millepora damicornis</name>
    <dbReference type="NCBI Taxonomy" id="46731"/>
    <lineage>
        <taxon>Eukaryota</taxon>
        <taxon>Metazoa</taxon>
        <taxon>Cnidaria</taxon>
        <taxon>Anthozoa</taxon>
        <taxon>Hexacorallia</taxon>
        <taxon>Scleractinia</taxon>
        <taxon>Astrocoeniina</taxon>
        <taxon>Pocilloporidae</taxon>
        <taxon>Pocillopora</taxon>
    </lineage>
</organism>
<keyword evidence="2" id="KW-0863">Zinc-finger</keyword>
<evidence type="ECO:0000256" key="2">
    <source>
        <dbReference type="ARBA" id="ARBA00022771"/>
    </source>
</evidence>
<evidence type="ECO:0000256" key="4">
    <source>
        <dbReference type="SAM" id="MobiDB-lite"/>
    </source>
</evidence>
<keyword evidence="7" id="KW-1185">Reference proteome</keyword>
<dbReference type="AlphaFoldDB" id="A0A3M6UNK6"/>
<feature type="compositionally biased region" description="Low complexity" evidence="4">
    <location>
        <begin position="262"/>
        <end position="303"/>
    </location>
</feature>
<dbReference type="InterPro" id="IPR013083">
    <property type="entry name" value="Znf_RING/FYVE/PHD"/>
</dbReference>
<feature type="domain" description="Zinc finger PHD-type" evidence="5">
    <location>
        <begin position="201"/>
        <end position="251"/>
    </location>
</feature>
<dbReference type="PANTHER" id="PTHR47526:SF3">
    <property type="entry name" value="PHD-TYPE DOMAIN-CONTAINING PROTEIN"/>
    <property type="match status" value="1"/>
</dbReference>
<dbReference type="GO" id="GO:0008270">
    <property type="term" value="F:zinc ion binding"/>
    <property type="evidence" value="ECO:0007669"/>
    <property type="project" value="UniProtKB-KW"/>
</dbReference>
<dbReference type="OrthoDB" id="7701031at2759"/>
<proteinExistence type="predicted"/>
<protein>
    <recommendedName>
        <fullName evidence="5">Zinc finger PHD-type domain-containing protein</fullName>
    </recommendedName>
</protein>
<dbReference type="STRING" id="46731.A0A3M6UNK6"/>